<reference evidence="10 11" key="1">
    <citation type="submission" date="2015-09" db="EMBL/GenBank/DDBJ databases">
        <title>Draft genome of the parasitic nematode Teladorsagia circumcincta isolate WARC Sus (inbred).</title>
        <authorList>
            <person name="Mitreva M."/>
        </authorList>
    </citation>
    <scope>NUCLEOTIDE SEQUENCE [LARGE SCALE GENOMIC DNA]</scope>
    <source>
        <strain evidence="10 11">S</strain>
    </source>
</reference>
<evidence type="ECO:0000256" key="1">
    <source>
        <dbReference type="ARBA" id="ARBA00004240"/>
    </source>
</evidence>
<keyword evidence="8" id="KW-0812">Transmembrane</keyword>
<dbReference type="Pfam" id="PF12349">
    <property type="entry name" value="Sterol-sensing"/>
    <property type="match status" value="1"/>
</dbReference>
<evidence type="ECO:0000256" key="4">
    <source>
        <dbReference type="ARBA" id="ARBA00022737"/>
    </source>
</evidence>
<protein>
    <recommendedName>
        <fullName evidence="9">SSD domain-containing protein</fullName>
    </recommendedName>
</protein>
<keyword evidence="3" id="KW-0853">WD repeat</keyword>
<keyword evidence="4" id="KW-0677">Repeat</keyword>
<name>A0A2G9TEC9_TELCI</name>
<evidence type="ECO:0000313" key="11">
    <source>
        <dbReference type="Proteomes" id="UP000230423"/>
    </source>
</evidence>
<dbReference type="PANTHER" id="PTHR46378:SF1">
    <property type="entry name" value="STEROL REGULATORY ELEMENT-BINDING PROTEIN CLEAVAGE-ACTIVATING PROTEIN"/>
    <property type="match status" value="1"/>
</dbReference>
<organism evidence="10 11">
    <name type="scientific">Teladorsagia circumcincta</name>
    <name type="common">Brown stomach worm</name>
    <name type="synonym">Ostertagia circumcincta</name>
    <dbReference type="NCBI Taxonomy" id="45464"/>
    <lineage>
        <taxon>Eukaryota</taxon>
        <taxon>Metazoa</taxon>
        <taxon>Ecdysozoa</taxon>
        <taxon>Nematoda</taxon>
        <taxon>Chromadorea</taxon>
        <taxon>Rhabditida</taxon>
        <taxon>Rhabditina</taxon>
        <taxon>Rhabditomorpha</taxon>
        <taxon>Strongyloidea</taxon>
        <taxon>Trichostrongylidae</taxon>
        <taxon>Teladorsagia</taxon>
    </lineage>
</organism>
<keyword evidence="8" id="KW-1133">Transmembrane helix</keyword>
<dbReference type="PANTHER" id="PTHR46378">
    <property type="entry name" value="STEROL REGULATORY ELEMENT-BINDING PROTEIN CLEAVAGE-ACTIVATING PROTEIN"/>
    <property type="match status" value="1"/>
</dbReference>
<comment type="subcellular location">
    <subcellularLocation>
        <location evidence="1">Endoplasmic reticulum</location>
    </subcellularLocation>
    <subcellularLocation>
        <location evidence="2">Golgi apparatus membrane</location>
    </subcellularLocation>
</comment>
<dbReference type="Proteomes" id="UP000230423">
    <property type="component" value="Unassembled WGS sequence"/>
</dbReference>
<dbReference type="GO" id="GO:0032933">
    <property type="term" value="P:SREBP signaling pathway"/>
    <property type="evidence" value="ECO:0007669"/>
    <property type="project" value="InterPro"/>
</dbReference>
<evidence type="ECO:0000259" key="9">
    <source>
        <dbReference type="PROSITE" id="PS50156"/>
    </source>
</evidence>
<keyword evidence="7 8" id="KW-0472">Membrane</keyword>
<evidence type="ECO:0000313" key="10">
    <source>
        <dbReference type="EMBL" id="PIO55720.1"/>
    </source>
</evidence>
<dbReference type="GO" id="GO:0005789">
    <property type="term" value="C:endoplasmic reticulum membrane"/>
    <property type="evidence" value="ECO:0007669"/>
    <property type="project" value="InterPro"/>
</dbReference>
<keyword evidence="6" id="KW-0333">Golgi apparatus</keyword>
<dbReference type="InterPro" id="IPR000731">
    <property type="entry name" value="SSD"/>
</dbReference>
<dbReference type="GO" id="GO:0032936">
    <property type="term" value="C:SREBP-SCAP complex"/>
    <property type="evidence" value="ECO:0007669"/>
    <property type="project" value="TreeGrafter"/>
</dbReference>
<feature type="transmembrane region" description="Helical" evidence="8">
    <location>
        <begin position="20"/>
        <end position="40"/>
    </location>
</feature>
<dbReference type="InterPro" id="IPR030225">
    <property type="entry name" value="SCAP"/>
</dbReference>
<dbReference type="GO" id="GO:0032934">
    <property type="term" value="F:sterol binding"/>
    <property type="evidence" value="ECO:0007669"/>
    <property type="project" value="InterPro"/>
</dbReference>
<keyword evidence="5" id="KW-0256">Endoplasmic reticulum</keyword>
<evidence type="ECO:0000256" key="6">
    <source>
        <dbReference type="ARBA" id="ARBA00023034"/>
    </source>
</evidence>
<sequence>MELSFLAVGYATRIAEIQEFCMFAFIGLVIDFYMQMFFYAPCLTFDLQRLSVEEKTKFALQLFNTDIPHLSDFVPV</sequence>
<dbReference type="PROSITE" id="PS50156">
    <property type="entry name" value="SSD"/>
    <property type="match status" value="1"/>
</dbReference>
<proteinExistence type="predicted"/>
<dbReference type="AlphaFoldDB" id="A0A2G9TEC9"/>
<gene>
    <name evidence="10" type="ORF">TELCIR_22892</name>
</gene>
<dbReference type="GO" id="GO:0045540">
    <property type="term" value="P:regulation of cholesterol biosynthetic process"/>
    <property type="evidence" value="ECO:0007669"/>
    <property type="project" value="TreeGrafter"/>
</dbReference>
<feature type="domain" description="SSD" evidence="9">
    <location>
        <begin position="1"/>
        <end position="45"/>
    </location>
</feature>
<dbReference type="EMBL" id="KZ384511">
    <property type="protein sequence ID" value="PIO55720.1"/>
    <property type="molecule type" value="Genomic_DNA"/>
</dbReference>
<evidence type="ECO:0000256" key="7">
    <source>
        <dbReference type="ARBA" id="ARBA00023136"/>
    </source>
</evidence>
<accession>A0A2G9TEC9</accession>
<dbReference type="InterPro" id="IPR053958">
    <property type="entry name" value="HMGCR/SNAP/NPC1-like_SSD"/>
</dbReference>
<keyword evidence="11" id="KW-1185">Reference proteome</keyword>
<evidence type="ECO:0000256" key="5">
    <source>
        <dbReference type="ARBA" id="ARBA00022824"/>
    </source>
</evidence>
<evidence type="ECO:0000256" key="3">
    <source>
        <dbReference type="ARBA" id="ARBA00022574"/>
    </source>
</evidence>
<dbReference type="OrthoDB" id="60477at2759"/>
<evidence type="ECO:0000256" key="2">
    <source>
        <dbReference type="ARBA" id="ARBA00004394"/>
    </source>
</evidence>
<dbReference type="GO" id="GO:0000139">
    <property type="term" value="C:Golgi membrane"/>
    <property type="evidence" value="ECO:0007669"/>
    <property type="project" value="UniProtKB-SubCell"/>
</dbReference>
<feature type="non-terminal residue" evidence="10">
    <location>
        <position position="76"/>
    </location>
</feature>
<evidence type="ECO:0000256" key="8">
    <source>
        <dbReference type="SAM" id="Phobius"/>
    </source>
</evidence>